<accession>A0A016TXX8</accession>
<protein>
    <submittedName>
        <fullName evidence="1">Uncharacterized protein</fullName>
    </submittedName>
</protein>
<dbReference type="OrthoDB" id="5839148at2759"/>
<name>A0A016TXX8_9BILA</name>
<reference evidence="2" key="1">
    <citation type="journal article" date="2015" name="Nat. Genet.">
        <title>The genome and transcriptome of the zoonotic hookworm Ancylostoma ceylanicum identify infection-specific gene families.</title>
        <authorList>
            <person name="Schwarz E.M."/>
            <person name="Hu Y."/>
            <person name="Antoshechkin I."/>
            <person name="Miller M.M."/>
            <person name="Sternberg P.W."/>
            <person name="Aroian R.V."/>
        </authorList>
    </citation>
    <scope>NUCLEOTIDE SEQUENCE</scope>
    <source>
        <strain evidence="2">HY135</strain>
    </source>
</reference>
<keyword evidence="2" id="KW-1185">Reference proteome</keyword>
<dbReference type="AlphaFoldDB" id="A0A016TXX8"/>
<sequence length="193" mass="22550">MSEIPAPSPQVPAQVAASSSRFFGKREVSKHGKRDVLVYSIPETRMVYSFSHLRTNKSHDVYRCIRCQAQGSYVKIRVVGDEFLEDPCSIGHICLTRNIARETDTRKFYEDMQNVRKDENYVSMRTKQVWYKGLRERNECDLPGGDQVLRKELLAEYYQRGFKKRKRQIARNLAKHKDKRANMGFVPSRKNSI</sequence>
<gene>
    <name evidence="1" type="primary">Acey_s0069.g338</name>
    <name evidence="1" type="ORF">Y032_0069g338</name>
</gene>
<evidence type="ECO:0000313" key="1">
    <source>
        <dbReference type="EMBL" id="EYC07665.1"/>
    </source>
</evidence>
<dbReference type="EMBL" id="JARK01001405">
    <property type="protein sequence ID" value="EYC07665.1"/>
    <property type="molecule type" value="Genomic_DNA"/>
</dbReference>
<proteinExistence type="predicted"/>
<evidence type="ECO:0000313" key="2">
    <source>
        <dbReference type="Proteomes" id="UP000024635"/>
    </source>
</evidence>
<comment type="caution">
    <text evidence="1">The sequence shown here is derived from an EMBL/GenBank/DDBJ whole genome shotgun (WGS) entry which is preliminary data.</text>
</comment>
<dbReference type="STRING" id="53326.A0A016TXX8"/>
<dbReference type="Proteomes" id="UP000024635">
    <property type="component" value="Unassembled WGS sequence"/>
</dbReference>
<organism evidence="1 2">
    <name type="scientific">Ancylostoma ceylanicum</name>
    <dbReference type="NCBI Taxonomy" id="53326"/>
    <lineage>
        <taxon>Eukaryota</taxon>
        <taxon>Metazoa</taxon>
        <taxon>Ecdysozoa</taxon>
        <taxon>Nematoda</taxon>
        <taxon>Chromadorea</taxon>
        <taxon>Rhabditida</taxon>
        <taxon>Rhabditina</taxon>
        <taxon>Rhabditomorpha</taxon>
        <taxon>Strongyloidea</taxon>
        <taxon>Ancylostomatidae</taxon>
        <taxon>Ancylostomatinae</taxon>
        <taxon>Ancylostoma</taxon>
    </lineage>
</organism>